<dbReference type="InterPro" id="IPR002347">
    <property type="entry name" value="SDR_fam"/>
</dbReference>
<dbReference type="PRINTS" id="PR00081">
    <property type="entry name" value="GDHRDH"/>
</dbReference>
<dbReference type="GO" id="GO:0016616">
    <property type="term" value="F:oxidoreductase activity, acting on the CH-OH group of donors, NAD or NADP as acceptor"/>
    <property type="evidence" value="ECO:0007669"/>
    <property type="project" value="TreeGrafter"/>
</dbReference>
<dbReference type="SMART" id="SM00822">
    <property type="entry name" value="PKS_KR"/>
    <property type="match status" value="1"/>
</dbReference>
<dbReference type="PANTHER" id="PTHR42760:SF78">
    <property type="entry name" value="3-OXOACYL-[ACYL-CARRIER-PROTEIN] REDUCTASE [NADH]"/>
    <property type="match status" value="1"/>
</dbReference>
<dbReference type="Proteomes" id="UP000246303">
    <property type="component" value="Unassembled WGS sequence"/>
</dbReference>
<comment type="caution">
    <text evidence="3">The sequence shown here is derived from an EMBL/GenBank/DDBJ whole genome shotgun (WGS) entry which is preliminary data.</text>
</comment>
<evidence type="ECO:0000313" key="4">
    <source>
        <dbReference type="Proteomes" id="UP000246303"/>
    </source>
</evidence>
<dbReference type="InterPro" id="IPR057326">
    <property type="entry name" value="KR_dom"/>
</dbReference>
<evidence type="ECO:0000313" key="3">
    <source>
        <dbReference type="EMBL" id="PXA64718.1"/>
    </source>
</evidence>
<evidence type="ECO:0000256" key="1">
    <source>
        <dbReference type="ARBA" id="ARBA00006484"/>
    </source>
</evidence>
<dbReference type="EMBL" id="QHLZ01000008">
    <property type="protein sequence ID" value="PXA64718.1"/>
    <property type="molecule type" value="Genomic_DNA"/>
</dbReference>
<comment type="similarity">
    <text evidence="1">Belongs to the short-chain dehydrogenases/reductases (SDR) family.</text>
</comment>
<protein>
    <submittedName>
        <fullName evidence="3">3-oxoacyl-ACP reductase</fullName>
    </submittedName>
</protein>
<gene>
    <name evidence="3" type="ORF">CVS29_12885</name>
</gene>
<dbReference type="FunFam" id="3.40.50.720:FF:000338">
    <property type="entry name" value="3-oxoacyl-ACP reductase FabG"/>
    <property type="match status" value="1"/>
</dbReference>
<dbReference type="Pfam" id="PF13561">
    <property type="entry name" value="adh_short_C2"/>
    <property type="match status" value="1"/>
</dbReference>
<dbReference type="PRINTS" id="PR00080">
    <property type="entry name" value="SDRFAMILY"/>
</dbReference>
<evidence type="ECO:0000259" key="2">
    <source>
        <dbReference type="SMART" id="SM00822"/>
    </source>
</evidence>
<dbReference type="Gene3D" id="3.40.50.720">
    <property type="entry name" value="NAD(P)-binding Rossmann-like Domain"/>
    <property type="match status" value="2"/>
</dbReference>
<dbReference type="SUPFAM" id="SSF51735">
    <property type="entry name" value="NAD(P)-binding Rossmann-fold domains"/>
    <property type="match status" value="2"/>
</dbReference>
<dbReference type="PROSITE" id="PS00061">
    <property type="entry name" value="ADH_SHORT"/>
    <property type="match status" value="1"/>
</dbReference>
<organism evidence="3 4">
    <name type="scientific">Arthrobacter psychrochitiniphilus</name>
    <dbReference type="NCBI Taxonomy" id="291045"/>
    <lineage>
        <taxon>Bacteria</taxon>
        <taxon>Bacillati</taxon>
        <taxon>Actinomycetota</taxon>
        <taxon>Actinomycetes</taxon>
        <taxon>Micrococcales</taxon>
        <taxon>Micrococcaceae</taxon>
        <taxon>Arthrobacter</taxon>
    </lineage>
</organism>
<dbReference type="NCBIfam" id="NF006110">
    <property type="entry name" value="PRK08261.1"/>
    <property type="match status" value="1"/>
</dbReference>
<sequence>MNPHNKTSRPQQNSDKYTEFVSRGLGKDLAKRLGLPQPAILRRYSPLAPLVEGPILVVGQGAGADAVATVLLSWHQDVRRHTAPKEKLGAIVVVLDELGHPEQLSAPMLSVAAALRGLNRNARVVSISRQASSTDTPAVAAARNGVDGIVRSLAKELRAGATANGIVLANGIAADAPSAMSALRFFLSGRSAFVDGQFLTASCAGSVTEPDWTKPLTGSVAVVTGAARGIGAAIARTLARDGATVFVVDVPAAGDHLAAVANEIHGTALQLDITSADAGERILEHAISRYGRLDIVVHNAGITRDKLLANMDGAKWDSVIAVNIASQLRMNEVFLASPAFGNNSRIISVASTSGIAGNRGQSNYAASKAGVMGMVWSTAPLLAERGGTVNAVAPGFIETEMTAKIPFATREVARRLNSLQQGGKPGDVAEAIAFFAQPNAAGVTANVLRVCGQNLVGQ</sequence>
<dbReference type="InterPro" id="IPR020904">
    <property type="entry name" value="Sc_DH/Rdtase_CS"/>
</dbReference>
<reference evidence="3 4" key="1">
    <citation type="submission" date="2018-05" db="EMBL/GenBank/DDBJ databases">
        <title>Genetic diversity of glacier-inhabiting Cryobacterium bacteria in China and description of Cryobacterium mengkeensis sp. nov. and Arthrobacter glacialis sp. nov.</title>
        <authorList>
            <person name="Liu Q."/>
            <person name="Xin Y.-H."/>
        </authorList>
    </citation>
    <scope>NUCLEOTIDE SEQUENCE [LARGE SCALE GENOMIC DNA]</scope>
    <source>
        <strain evidence="3 4">GP3</strain>
    </source>
</reference>
<dbReference type="OrthoDB" id="9804774at2"/>
<dbReference type="PANTHER" id="PTHR42760">
    <property type="entry name" value="SHORT-CHAIN DEHYDROGENASES/REDUCTASES FAMILY MEMBER"/>
    <property type="match status" value="1"/>
</dbReference>
<dbReference type="RefSeq" id="WP_110106747.1">
    <property type="nucleotide sequence ID" value="NZ_JACBZZ010000001.1"/>
</dbReference>
<dbReference type="InterPro" id="IPR036291">
    <property type="entry name" value="NAD(P)-bd_dom_sf"/>
</dbReference>
<proteinExistence type="inferred from homology"/>
<dbReference type="AlphaFoldDB" id="A0A2V3DVU0"/>
<name>A0A2V3DVU0_9MICC</name>
<keyword evidence="4" id="KW-1185">Reference proteome</keyword>
<accession>A0A2V3DVU0</accession>
<feature type="domain" description="Ketoreductase" evidence="2">
    <location>
        <begin position="219"/>
        <end position="395"/>
    </location>
</feature>